<keyword evidence="5" id="KW-0520">NAD</keyword>
<dbReference type="FunFam" id="3.40.50.720:FF:000003">
    <property type="entry name" value="S-(hydroxymethyl)glutathione dehydrogenase"/>
    <property type="match status" value="1"/>
</dbReference>
<evidence type="ECO:0000256" key="5">
    <source>
        <dbReference type="ARBA" id="ARBA00023027"/>
    </source>
</evidence>
<dbReference type="InterPro" id="IPR036291">
    <property type="entry name" value="NAD(P)-bd_dom_sf"/>
</dbReference>
<dbReference type="SUPFAM" id="SSF50129">
    <property type="entry name" value="GroES-like"/>
    <property type="match status" value="2"/>
</dbReference>
<evidence type="ECO:0000256" key="3">
    <source>
        <dbReference type="ARBA" id="ARBA00022833"/>
    </source>
</evidence>
<dbReference type="GO" id="GO:0046294">
    <property type="term" value="P:formaldehyde catabolic process"/>
    <property type="evidence" value="ECO:0007669"/>
    <property type="project" value="TreeGrafter"/>
</dbReference>
<dbReference type="Gene3D" id="3.90.180.10">
    <property type="entry name" value="Medium-chain alcohol dehydrogenases, catalytic domain"/>
    <property type="match status" value="1"/>
</dbReference>
<evidence type="ECO:0000259" key="7">
    <source>
        <dbReference type="SMART" id="SM00829"/>
    </source>
</evidence>
<dbReference type="GO" id="GO:0005829">
    <property type="term" value="C:cytosol"/>
    <property type="evidence" value="ECO:0007669"/>
    <property type="project" value="TreeGrafter"/>
</dbReference>
<dbReference type="PANTHER" id="PTHR43880:SF12">
    <property type="entry name" value="ALCOHOL DEHYDROGENASE CLASS-3"/>
    <property type="match status" value="1"/>
</dbReference>
<dbReference type="InterPro" id="IPR020843">
    <property type="entry name" value="ER"/>
</dbReference>
<dbReference type="SUPFAM" id="SSF51735">
    <property type="entry name" value="NAD(P)-binding Rossmann-fold domains"/>
    <property type="match status" value="1"/>
</dbReference>
<dbReference type="InterPro" id="IPR013149">
    <property type="entry name" value="ADH-like_C"/>
</dbReference>
<dbReference type="GO" id="GO:0051903">
    <property type="term" value="F:S-(hydroxymethyl)glutathione dehydrogenase [NAD(P)+] activity"/>
    <property type="evidence" value="ECO:0007669"/>
    <property type="project" value="TreeGrafter"/>
</dbReference>
<comment type="similarity">
    <text evidence="6">Belongs to the zinc-containing alcohol dehydrogenase family.</text>
</comment>
<dbReference type="AlphaFoldDB" id="A0AAQ0HH65"/>
<dbReference type="PANTHER" id="PTHR43880">
    <property type="entry name" value="ALCOHOL DEHYDROGENASE"/>
    <property type="match status" value="1"/>
</dbReference>
<dbReference type="Pfam" id="PF08240">
    <property type="entry name" value="ADH_N"/>
    <property type="match status" value="1"/>
</dbReference>
<organism evidence="8 9">
    <name type="scientific">Paracoccus versutus</name>
    <name type="common">Thiobacillus versutus</name>
    <dbReference type="NCBI Taxonomy" id="34007"/>
    <lineage>
        <taxon>Bacteria</taxon>
        <taxon>Pseudomonadati</taxon>
        <taxon>Pseudomonadota</taxon>
        <taxon>Alphaproteobacteria</taxon>
        <taxon>Rhodobacterales</taxon>
        <taxon>Paracoccaceae</taxon>
        <taxon>Paracoccus</taxon>
    </lineage>
</organism>
<dbReference type="PROSITE" id="PS00059">
    <property type="entry name" value="ADH_ZINC"/>
    <property type="match status" value="1"/>
</dbReference>
<dbReference type="RefSeq" id="WP_243700180.1">
    <property type="nucleotide sequence ID" value="NZ_CP035284.1"/>
</dbReference>
<keyword evidence="4" id="KW-0560">Oxidoreductase</keyword>
<dbReference type="EMBL" id="QUMX01000015">
    <property type="protein sequence ID" value="REG46426.1"/>
    <property type="molecule type" value="Genomic_DNA"/>
</dbReference>
<evidence type="ECO:0000313" key="8">
    <source>
        <dbReference type="EMBL" id="REG46426.1"/>
    </source>
</evidence>
<gene>
    <name evidence="8" type="ORF">ATH84_101543</name>
</gene>
<dbReference type="InterPro" id="IPR011032">
    <property type="entry name" value="GroES-like_sf"/>
</dbReference>
<accession>A0AAQ0HH65</accession>
<dbReference type="SMART" id="SM00829">
    <property type="entry name" value="PKS_ER"/>
    <property type="match status" value="1"/>
</dbReference>
<dbReference type="Pfam" id="PF00107">
    <property type="entry name" value="ADH_zinc_N"/>
    <property type="match status" value="1"/>
</dbReference>
<dbReference type="GO" id="GO:0008270">
    <property type="term" value="F:zinc ion binding"/>
    <property type="evidence" value="ECO:0007669"/>
    <property type="project" value="InterPro"/>
</dbReference>
<dbReference type="InterPro" id="IPR013154">
    <property type="entry name" value="ADH-like_N"/>
</dbReference>
<comment type="cofactor">
    <cofactor evidence="1 6">
        <name>Zn(2+)</name>
        <dbReference type="ChEBI" id="CHEBI:29105"/>
    </cofactor>
</comment>
<keyword evidence="9" id="KW-1185">Reference proteome</keyword>
<dbReference type="Gene3D" id="3.40.50.720">
    <property type="entry name" value="NAD(P)-binding Rossmann-like Domain"/>
    <property type="match status" value="1"/>
</dbReference>
<keyword evidence="3 6" id="KW-0862">Zinc</keyword>
<evidence type="ECO:0000256" key="1">
    <source>
        <dbReference type="ARBA" id="ARBA00001947"/>
    </source>
</evidence>
<dbReference type="InterPro" id="IPR002328">
    <property type="entry name" value="ADH_Zn_CS"/>
</dbReference>
<evidence type="ECO:0000256" key="2">
    <source>
        <dbReference type="ARBA" id="ARBA00022723"/>
    </source>
</evidence>
<reference evidence="8 9" key="1">
    <citation type="submission" date="2018-08" db="EMBL/GenBank/DDBJ databases">
        <title>Genomic Encyclopedia of Archaeal and Bacterial Type Strains, Phase II (KMG-II): from individual species to whole genera.</title>
        <authorList>
            <person name="Goeker M."/>
        </authorList>
    </citation>
    <scope>NUCLEOTIDE SEQUENCE [LARGE SCALE GENOMIC DNA]</scope>
    <source>
        <strain evidence="8 9">DSM 582</strain>
    </source>
</reference>
<protein>
    <submittedName>
        <fullName evidence="8">S-(Hydroxymethyl)glutathione dehydrogenase/alcohol dehydrogenase</fullName>
    </submittedName>
</protein>
<sequence>MAMKVRAAVAHRQKVPLTIETLDLDGPRAGEVLVELKASGLCHSDLSLFDGSRDWTDYPLLPGHEGAGVVLECGAGVTSVKPGDHVIPVAIPECGECPACRSTVTNLCDHYFQPWPRRPFSLDGRPVRAFCELGTFASHIVVRETQVCRIRKDVPLETVCCLACAGATGIGAAAYTARVAPGTTVVVFGLGGIGTNVVDGARICGAARIIGVDTNTAREASSRLAGVTDFINPRQVDDVVGHIREITGGGADYSFECVGSAELWRQAVECTRIGWGMAVMVGVPPSVETVAFRPRSILEGRRIMGSYLGNVKTRTELPQLVEWFVEGKLSLDQLVTHRISLDQINSGFDLLKQGSALRSVIVY</sequence>
<name>A0AAQ0HH65_PARVE</name>
<evidence type="ECO:0000256" key="6">
    <source>
        <dbReference type="RuleBase" id="RU361277"/>
    </source>
</evidence>
<evidence type="ECO:0000313" key="9">
    <source>
        <dbReference type="Proteomes" id="UP000256794"/>
    </source>
</evidence>
<dbReference type="Proteomes" id="UP000256794">
    <property type="component" value="Unassembled WGS sequence"/>
</dbReference>
<proteinExistence type="inferred from homology"/>
<evidence type="ECO:0000256" key="4">
    <source>
        <dbReference type="ARBA" id="ARBA00023002"/>
    </source>
</evidence>
<feature type="domain" description="Enoyl reductase (ER)" evidence="7">
    <location>
        <begin position="17"/>
        <end position="361"/>
    </location>
</feature>
<comment type="caution">
    <text evidence="8">The sequence shown here is derived from an EMBL/GenBank/DDBJ whole genome shotgun (WGS) entry which is preliminary data.</text>
</comment>
<keyword evidence="2 6" id="KW-0479">Metal-binding</keyword>